<dbReference type="Proteomes" id="UP001458880">
    <property type="component" value="Unassembled WGS sequence"/>
</dbReference>
<evidence type="ECO:0000313" key="3">
    <source>
        <dbReference type="Proteomes" id="UP001458880"/>
    </source>
</evidence>
<gene>
    <name evidence="2" type="ORF">QE152_g1488</name>
</gene>
<accession>A0AAW1N2K2</accession>
<reference evidence="2 3" key="1">
    <citation type="journal article" date="2024" name="BMC Genomics">
        <title>De novo assembly and annotation of Popillia japonica's genome with initial clues to its potential as an invasive pest.</title>
        <authorList>
            <person name="Cucini C."/>
            <person name="Boschi S."/>
            <person name="Funari R."/>
            <person name="Cardaioli E."/>
            <person name="Iannotti N."/>
            <person name="Marturano G."/>
            <person name="Paoli F."/>
            <person name="Bruttini M."/>
            <person name="Carapelli A."/>
            <person name="Frati F."/>
            <person name="Nardi F."/>
        </authorList>
    </citation>
    <scope>NUCLEOTIDE SEQUENCE [LARGE SCALE GENOMIC DNA]</scope>
    <source>
        <strain evidence="2">DMR45628</strain>
    </source>
</reference>
<proteinExistence type="predicted"/>
<dbReference type="AlphaFoldDB" id="A0AAW1N2K2"/>
<protein>
    <submittedName>
        <fullName evidence="2">Uncharacterized protein</fullName>
    </submittedName>
</protein>
<comment type="caution">
    <text evidence="2">The sequence shown here is derived from an EMBL/GenBank/DDBJ whole genome shotgun (WGS) entry which is preliminary data.</text>
</comment>
<name>A0AAW1N2K2_POPJA</name>
<evidence type="ECO:0000256" key="1">
    <source>
        <dbReference type="SAM" id="MobiDB-lite"/>
    </source>
</evidence>
<feature type="compositionally biased region" description="Polar residues" evidence="1">
    <location>
        <begin position="1"/>
        <end position="15"/>
    </location>
</feature>
<keyword evidence="3" id="KW-1185">Reference proteome</keyword>
<feature type="region of interest" description="Disordered" evidence="1">
    <location>
        <begin position="1"/>
        <end position="26"/>
    </location>
</feature>
<dbReference type="EMBL" id="JASPKY010000009">
    <property type="protein sequence ID" value="KAK9754231.1"/>
    <property type="molecule type" value="Genomic_DNA"/>
</dbReference>
<sequence>MSSLQRNKSLKSAKTSGKKPVFLSPQMAKRTTIQSPSYLKELEMNEHFLNQREKFGLSEKRKSISLGDLPLKELGFFGKLTSKLSKSKSMNVKNVNENPLIQKYRNKQQNLHASNCPFPFGVDYYY</sequence>
<evidence type="ECO:0000313" key="2">
    <source>
        <dbReference type="EMBL" id="KAK9754231.1"/>
    </source>
</evidence>
<organism evidence="2 3">
    <name type="scientific">Popillia japonica</name>
    <name type="common">Japanese beetle</name>
    <dbReference type="NCBI Taxonomy" id="7064"/>
    <lineage>
        <taxon>Eukaryota</taxon>
        <taxon>Metazoa</taxon>
        <taxon>Ecdysozoa</taxon>
        <taxon>Arthropoda</taxon>
        <taxon>Hexapoda</taxon>
        <taxon>Insecta</taxon>
        <taxon>Pterygota</taxon>
        <taxon>Neoptera</taxon>
        <taxon>Endopterygota</taxon>
        <taxon>Coleoptera</taxon>
        <taxon>Polyphaga</taxon>
        <taxon>Scarabaeiformia</taxon>
        <taxon>Scarabaeidae</taxon>
        <taxon>Rutelinae</taxon>
        <taxon>Popillia</taxon>
    </lineage>
</organism>